<feature type="region of interest" description="Disordered" evidence="1">
    <location>
        <begin position="303"/>
        <end position="328"/>
    </location>
</feature>
<proteinExistence type="predicted"/>
<dbReference type="Proteomes" id="UP000198535">
    <property type="component" value="Unassembled WGS sequence"/>
</dbReference>
<evidence type="ECO:0000313" key="3">
    <source>
        <dbReference type="Proteomes" id="UP000198535"/>
    </source>
</evidence>
<organism evidence="2 3">
    <name type="scientific">Methanolobus profundi</name>
    <dbReference type="NCBI Taxonomy" id="487685"/>
    <lineage>
        <taxon>Archaea</taxon>
        <taxon>Methanobacteriati</taxon>
        <taxon>Methanobacteriota</taxon>
        <taxon>Stenosarchaea group</taxon>
        <taxon>Methanomicrobia</taxon>
        <taxon>Methanosarcinales</taxon>
        <taxon>Methanosarcinaceae</taxon>
        <taxon>Methanolobus</taxon>
    </lineage>
</organism>
<dbReference type="NCBIfam" id="TIGR04213">
    <property type="entry name" value="PGF_pre_PGF"/>
    <property type="match status" value="1"/>
</dbReference>
<keyword evidence="3" id="KW-1185">Reference proteome</keyword>
<gene>
    <name evidence="2" type="ORF">SAMN04488696_0223</name>
</gene>
<reference evidence="3" key="1">
    <citation type="submission" date="2016-10" db="EMBL/GenBank/DDBJ databases">
        <authorList>
            <person name="Varghese N."/>
            <person name="Submissions S."/>
        </authorList>
    </citation>
    <scope>NUCLEOTIDE SEQUENCE [LARGE SCALE GENOMIC DNA]</scope>
    <source>
        <strain evidence="3">Mob M</strain>
    </source>
</reference>
<dbReference type="EMBL" id="FOUJ01000001">
    <property type="protein sequence ID" value="SFM18166.1"/>
    <property type="molecule type" value="Genomic_DNA"/>
</dbReference>
<dbReference type="AlphaFoldDB" id="A0A1I4NRW0"/>
<evidence type="ECO:0000313" key="2">
    <source>
        <dbReference type="EMBL" id="SFM18166.1"/>
    </source>
</evidence>
<protein>
    <submittedName>
        <fullName evidence="2">PGF-pre-PGF domain-containing protein</fullName>
    </submittedName>
</protein>
<dbReference type="STRING" id="487685.SAMN04488696_0223"/>
<dbReference type="RefSeq" id="WP_177187918.1">
    <property type="nucleotide sequence ID" value="NZ_FOUJ01000001.1"/>
</dbReference>
<dbReference type="InterPro" id="IPR026453">
    <property type="entry name" value="PGF_pre_PGF"/>
</dbReference>
<sequence length="349" mass="38035">MKIHSIILLTILLIILVVPVSAEVSPGFNVTFSPDEDVITSRIDREPEFIVNVSESSDIFWYLDDELVNTYNDVNDSVYVPDLSETGNYSIRVNVSNLNGTDFNQWYWVATATPSQIMSSGGGSSGSSSGSVSSGEDYENIMLKEVQMLVVNKGTTTVYSFPDGSDPIDSVAFVSSVNAGYVKTTLEVLKNRSSAVSKDPDDLVYCYSNIILSNTGLENKLSDTRIVFHVDREWIDENDIVLDSIRLKVFGSSNWKSFPVKVIDENENTITFVSTTTEFGNFAITGKVSEDQDEDVVVVDLGADTTGSSSSDAGNGSDGNGTTSESEDVLTSVLRSMTELFIKRNPVSN</sequence>
<name>A0A1I4NRW0_9EURY</name>
<evidence type="ECO:0000256" key="1">
    <source>
        <dbReference type="SAM" id="MobiDB-lite"/>
    </source>
</evidence>
<accession>A0A1I4NRW0</accession>
<feature type="compositionally biased region" description="Low complexity" evidence="1">
    <location>
        <begin position="303"/>
        <end position="324"/>
    </location>
</feature>
<dbReference type="OrthoDB" id="125649at2157"/>